<dbReference type="EMBL" id="JAPFFF010000051">
    <property type="protein sequence ID" value="KAK8839442.1"/>
    <property type="molecule type" value="Genomic_DNA"/>
</dbReference>
<dbReference type="SUPFAM" id="SSF48403">
    <property type="entry name" value="Ankyrin repeat"/>
    <property type="match status" value="1"/>
</dbReference>
<evidence type="ECO:0000313" key="2">
    <source>
        <dbReference type="Proteomes" id="UP001470230"/>
    </source>
</evidence>
<dbReference type="Proteomes" id="UP001470230">
    <property type="component" value="Unassembled WGS sequence"/>
</dbReference>
<evidence type="ECO:0000313" key="1">
    <source>
        <dbReference type="EMBL" id="KAK8839442.1"/>
    </source>
</evidence>
<keyword evidence="2" id="KW-1185">Reference proteome</keyword>
<dbReference type="InterPro" id="IPR036770">
    <property type="entry name" value="Ankyrin_rpt-contain_sf"/>
</dbReference>
<reference evidence="1 2" key="1">
    <citation type="submission" date="2024-04" db="EMBL/GenBank/DDBJ databases">
        <title>Tritrichomonas musculus Genome.</title>
        <authorList>
            <person name="Alves-Ferreira E."/>
            <person name="Grigg M."/>
            <person name="Lorenzi H."/>
            <person name="Galac M."/>
        </authorList>
    </citation>
    <scope>NUCLEOTIDE SEQUENCE [LARGE SCALE GENOMIC DNA]</scope>
    <source>
        <strain evidence="1 2">EAF2021</strain>
    </source>
</reference>
<comment type="caution">
    <text evidence="1">The sequence shown here is derived from an EMBL/GenBank/DDBJ whole genome shotgun (WGS) entry which is preliminary data.</text>
</comment>
<organism evidence="1 2">
    <name type="scientific">Tritrichomonas musculus</name>
    <dbReference type="NCBI Taxonomy" id="1915356"/>
    <lineage>
        <taxon>Eukaryota</taxon>
        <taxon>Metamonada</taxon>
        <taxon>Parabasalia</taxon>
        <taxon>Tritrichomonadida</taxon>
        <taxon>Tritrichomonadidae</taxon>
        <taxon>Tritrichomonas</taxon>
    </lineage>
</organism>
<dbReference type="PANTHER" id="PTHR24159:SF5">
    <property type="entry name" value="ANK_REP_REGION DOMAIN-CONTAINING PROTEIN"/>
    <property type="match status" value="1"/>
</dbReference>
<accession>A0ABR2H0V6</accession>
<protein>
    <recommendedName>
        <fullName evidence="3">DUF3447 domain-containing protein</fullName>
    </recommendedName>
</protein>
<proteinExistence type="predicted"/>
<sequence length="358" mass="42849">MEIQSYLEKMKAIQNSILTFIGTDENDQDNYLNLNHLFEHNKIQENQHELKSVLYLLSKISMNYHRGPNFFKKLYQILDLFKTQIKQYFTNFEIFSVFHNNRKILLYLFDQKLVTVDRSIVATLTEKDFKTAKYPQYFFPELKPFLSEDMIEEIQQEIPENFEEKRENEVNENPLYELIRNNSIDEFMEFVKKNNISLTSTIQPSIFETNPYLVHRTPSLIEYSAFFGSTKIFHYLYMNHIELTPSLYLYAIHGKNPEFLHVLETSKIMPEDSTYEECFREAVKCHHHEIANEILNEIEDKKLSKYFSTCLKYYNFEYMDKECINESAFFDLCQYGYFPLVQILLKDDNINVNSTIVL</sequence>
<name>A0ABR2H0V6_9EUKA</name>
<dbReference type="PANTHER" id="PTHR24159">
    <property type="match status" value="1"/>
</dbReference>
<evidence type="ECO:0008006" key="3">
    <source>
        <dbReference type="Google" id="ProtNLM"/>
    </source>
</evidence>
<gene>
    <name evidence="1" type="ORF">M9Y10_031796</name>
</gene>